<dbReference type="Proteomes" id="UP000638313">
    <property type="component" value="Unassembled WGS sequence"/>
</dbReference>
<sequence length="129" mass="14306">MRVIGFDHLVLNVSDVERSLAFYTGPLGLEPVRVDEWRAGKVPFPSVRVSPTTIIDLVHRERGESNVDHLCLVVEPLDWQEVVAAGTFTVVSGPSTNFGARGMAESLYVRDPDGNTVELRWYPQDAPQS</sequence>
<evidence type="ECO:0000259" key="1">
    <source>
        <dbReference type="PROSITE" id="PS51819"/>
    </source>
</evidence>
<reference evidence="2" key="1">
    <citation type="journal article" date="2014" name="Int. J. Syst. Evol. Microbiol.">
        <title>Complete genome sequence of Corynebacterium casei LMG S-19264T (=DSM 44701T), isolated from a smear-ripened cheese.</title>
        <authorList>
            <consortium name="US DOE Joint Genome Institute (JGI-PGF)"/>
            <person name="Walter F."/>
            <person name="Albersmeier A."/>
            <person name="Kalinowski J."/>
            <person name="Ruckert C."/>
        </authorList>
    </citation>
    <scope>NUCLEOTIDE SEQUENCE</scope>
    <source>
        <strain evidence="2">JCM 4059</strain>
    </source>
</reference>
<dbReference type="PROSITE" id="PS51819">
    <property type="entry name" value="VOC"/>
    <property type="match status" value="1"/>
</dbReference>
<reference evidence="2" key="2">
    <citation type="submission" date="2020-09" db="EMBL/GenBank/DDBJ databases">
        <authorList>
            <person name="Sun Q."/>
            <person name="Ohkuma M."/>
        </authorList>
    </citation>
    <scope>NUCLEOTIDE SEQUENCE</scope>
    <source>
        <strain evidence="2">JCM 4059</strain>
    </source>
</reference>
<dbReference type="InterPro" id="IPR037523">
    <property type="entry name" value="VOC_core"/>
</dbReference>
<dbReference type="Gene3D" id="3.10.180.10">
    <property type="entry name" value="2,3-Dihydroxybiphenyl 1,2-Dioxygenase, domain 1"/>
    <property type="match status" value="1"/>
</dbReference>
<name>A0A919B4X2_9ACTN</name>
<dbReference type="InterPro" id="IPR029068">
    <property type="entry name" value="Glyas_Bleomycin-R_OHBP_Dase"/>
</dbReference>
<dbReference type="EMBL" id="BNBD01000008">
    <property type="protein sequence ID" value="GHF54921.1"/>
    <property type="molecule type" value="Genomic_DNA"/>
</dbReference>
<dbReference type="Pfam" id="PF00903">
    <property type="entry name" value="Glyoxalase"/>
    <property type="match status" value="1"/>
</dbReference>
<accession>A0A919B4X2</accession>
<protein>
    <submittedName>
        <fullName evidence="2">Dioxygenase</fullName>
    </submittedName>
</protein>
<evidence type="ECO:0000313" key="2">
    <source>
        <dbReference type="EMBL" id="GHF54921.1"/>
    </source>
</evidence>
<keyword evidence="2" id="KW-0560">Oxidoreductase</keyword>
<organism evidence="2 3">
    <name type="scientific">Streptomyces mashuensis</name>
    <dbReference type="NCBI Taxonomy" id="33904"/>
    <lineage>
        <taxon>Bacteria</taxon>
        <taxon>Bacillati</taxon>
        <taxon>Actinomycetota</taxon>
        <taxon>Actinomycetes</taxon>
        <taxon>Kitasatosporales</taxon>
        <taxon>Streptomycetaceae</taxon>
        <taxon>Streptomyces</taxon>
    </lineage>
</organism>
<dbReference type="GO" id="GO:0051213">
    <property type="term" value="F:dioxygenase activity"/>
    <property type="evidence" value="ECO:0007669"/>
    <property type="project" value="UniProtKB-KW"/>
</dbReference>
<keyword evidence="2" id="KW-0223">Dioxygenase</keyword>
<evidence type="ECO:0000313" key="3">
    <source>
        <dbReference type="Proteomes" id="UP000638313"/>
    </source>
</evidence>
<gene>
    <name evidence="2" type="ORF">GCM10010218_40320</name>
</gene>
<dbReference type="RefSeq" id="WP_190131046.1">
    <property type="nucleotide sequence ID" value="NZ_BNBD01000008.1"/>
</dbReference>
<proteinExistence type="predicted"/>
<dbReference type="AlphaFoldDB" id="A0A919B4X2"/>
<dbReference type="InterPro" id="IPR050383">
    <property type="entry name" value="GlyoxalaseI/FosfomycinResist"/>
</dbReference>
<comment type="caution">
    <text evidence="2">The sequence shown here is derived from an EMBL/GenBank/DDBJ whole genome shotgun (WGS) entry which is preliminary data.</text>
</comment>
<dbReference type="InterPro" id="IPR004360">
    <property type="entry name" value="Glyas_Fos-R_dOase_dom"/>
</dbReference>
<feature type="domain" description="VOC" evidence="1">
    <location>
        <begin position="5"/>
        <end position="122"/>
    </location>
</feature>
<keyword evidence="3" id="KW-1185">Reference proteome</keyword>
<dbReference type="PANTHER" id="PTHR21366">
    <property type="entry name" value="GLYOXALASE FAMILY PROTEIN"/>
    <property type="match status" value="1"/>
</dbReference>
<dbReference type="PANTHER" id="PTHR21366:SF14">
    <property type="entry name" value="GLYOXALASE DOMAIN-CONTAINING PROTEIN 5"/>
    <property type="match status" value="1"/>
</dbReference>
<dbReference type="SUPFAM" id="SSF54593">
    <property type="entry name" value="Glyoxalase/Bleomycin resistance protein/Dihydroxybiphenyl dioxygenase"/>
    <property type="match status" value="1"/>
</dbReference>